<evidence type="ECO:0000256" key="9">
    <source>
        <dbReference type="SAM" id="Phobius"/>
    </source>
</evidence>
<keyword evidence="9" id="KW-1133">Transmembrane helix</keyword>
<dbReference type="SUPFAM" id="SSF55785">
    <property type="entry name" value="PYP-like sensor domain (PAS domain)"/>
    <property type="match status" value="1"/>
</dbReference>
<dbReference type="PRINTS" id="PR00344">
    <property type="entry name" value="BCTRLSENSOR"/>
</dbReference>
<dbReference type="Gene3D" id="1.10.287.130">
    <property type="match status" value="1"/>
</dbReference>
<keyword evidence="8 9" id="KW-0472">Membrane</keyword>
<dbReference type="Pfam" id="PF00512">
    <property type="entry name" value="HisKA"/>
    <property type="match status" value="1"/>
</dbReference>
<dbReference type="InterPro" id="IPR003594">
    <property type="entry name" value="HATPase_dom"/>
</dbReference>
<dbReference type="GO" id="GO:0005886">
    <property type="term" value="C:plasma membrane"/>
    <property type="evidence" value="ECO:0007669"/>
    <property type="project" value="UniProtKB-SubCell"/>
</dbReference>
<dbReference type="FunFam" id="1.10.287.130:FF:000001">
    <property type="entry name" value="Two-component sensor histidine kinase"/>
    <property type="match status" value="1"/>
</dbReference>
<dbReference type="InterPro" id="IPR035965">
    <property type="entry name" value="PAS-like_dom_sf"/>
</dbReference>
<evidence type="ECO:0000256" key="5">
    <source>
        <dbReference type="ARBA" id="ARBA00022679"/>
    </source>
</evidence>
<dbReference type="Pfam" id="PF02518">
    <property type="entry name" value="HATPase_c"/>
    <property type="match status" value="1"/>
</dbReference>
<dbReference type="InterPro" id="IPR003661">
    <property type="entry name" value="HisK_dim/P_dom"/>
</dbReference>
<dbReference type="AlphaFoldDB" id="A0A4Z0C3F9"/>
<feature type="transmembrane region" description="Helical" evidence="9">
    <location>
        <begin position="117"/>
        <end position="135"/>
    </location>
</feature>
<dbReference type="SUPFAM" id="SSF47384">
    <property type="entry name" value="Homodimeric domain of signal transducing histidine kinase"/>
    <property type="match status" value="1"/>
</dbReference>
<keyword evidence="4" id="KW-0597">Phosphoprotein</keyword>
<feature type="transmembrane region" description="Helical" evidence="9">
    <location>
        <begin position="185"/>
        <end position="203"/>
    </location>
</feature>
<evidence type="ECO:0000313" key="12">
    <source>
        <dbReference type="Proteomes" id="UP000297564"/>
    </source>
</evidence>
<dbReference type="EC" id="2.7.13.3" evidence="3"/>
<proteinExistence type="predicted"/>
<reference evidence="11 12" key="1">
    <citation type="submission" date="2019-03" db="EMBL/GenBank/DDBJ databases">
        <title>Ramlibacter rhizophilus CCTCC AB2015357, whole genome shotgun sequence.</title>
        <authorList>
            <person name="Zhang X."/>
            <person name="Feng G."/>
            <person name="Zhu H."/>
        </authorList>
    </citation>
    <scope>NUCLEOTIDE SEQUENCE [LARGE SCALE GENOMIC DNA]</scope>
    <source>
        <strain evidence="11 12">CCTCC AB2015357</strain>
    </source>
</reference>
<keyword evidence="12" id="KW-1185">Reference proteome</keyword>
<evidence type="ECO:0000256" key="3">
    <source>
        <dbReference type="ARBA" id="ARBA00012438"/>
    </source>
</evidence>
<dbReference type="EMBL" id="SMLL01000001">
    <property type="protein sequence ID" value="TFZ05018.1"/>
    <property type="molecule type" value="Genomic_DNA"/>
</dbReference>
<dbReference type="Proteomes" id="UP000297564">
    <property type="component" value="Unassembled WGS sequence"/>
</dbReference>
<dbReference type="RefSeq" id="WP_135283901.1">
    <property type="nucleotide sequence ID" value="NZ_SMLL01000001.1"/>
</dbReference>
<dbReference type="InterPro" id="IPR004358">
    <property type="entry name" value="Sig_transdc_His_kin-like_C"/>
</dbReference>
<feature type="transmembrane region" description="Helical" evidence="9">
    <location>
        <begin position="215"/>
        <end position="235"/>
    </location>
</feature>
<comment type="subcellular location">
    <subcellularLocation>
        <location evidence="2">Cell inner membrane</location>
        <topology evidence="2">Multi-pass membrane protein</topology>
    </subcellularLocation>
</comment>
<evidence type="ECO:0000256" key="7">
    <source>
        <dbReference type="ARBA" id="ARBA00023012"/>
    </source>
</evidence>
<feature type="transmembrane region" description="Helical" evidence="9">
    <location>
        <begin position="77"/>
        <end position="97"/>
    </location>
</feature>
<gene>
    <name evidence="11" type="ORF">EZ242_04530</name>
</gene>
<dbReference type="InterPro" id="IPR033424">
    <property type="entry name" value="MASE4"/>
</dbReference>
<protein>
    <recommendedName>
        <fullName evidence="3">histidine kinase</fullName>
        <ecNumber evidence="3">2.7.13.3</ecNumber>
    </recommendedName>
</protein>
<keyword evidence="6" id="KW-0418">Kinase</keyword>
<dbReference type="FunFam" id="3.30.565.10:FF:000006">
    <property type="entry name" value="Sensor histidine kinase WalK"/>
    <property type="match status" value="1"/>
</dbReference>
<feature type="domain" description="Histidine kinase" evidence="10">
    <location>
        <begin position="417"/>
        <end position="634"/>
    </location>
</feature>
<dbReference type="InterPro" id="IPR036097">
    <property type="entry name" value="HisK_dim/P_sf"/>
</dbReference>
<evidence type="ECO:0000313" key="11">
    <source>
        <dbReference type="EMBL" id="TFZ05018.1"/>
    </source>
</evidence>
<dbReference type="PANTHER" id="PTHR43547:SF2">
    <property type="entry name" value="HYBRID SIGNAL TRANSDUCTION HISTIDINE KINASE C"/>
    <property type="match status" value="1"/>
</dbReference>
<evidence type="ECO:0000256" key="2">
    <source>
        <dbReference type="ARBA" id="ARBA00004429"/>
    </source>
</evidence>
<evidence type="ECO:0000259" key="10">
    <source>
        <dbReference type="PROSITE" id="PS50109"/>
    </source>
</evidence>
<keyword evidence="9" id="KW-0812">Transmembrane</keyword>
<feature type="transmembrane region" description="Helical" evidence="9">
    <location>
        <begin position="147"/>
        <end position="165"/>
    </location>
</feature>
<feature type="transmembrane region" description="Helical" evidence="9">
    <location>
        <begin position="18"/>
        <end position="37"/>
    </location>
</feature>
<evidence type="ECO:0000256" key="8">
    <source>
        <dbReference type="ARBA" id="ARBA00023136"/>
    </source>
</evidence>
<evidence type="ECO:0000256" key="6">
    <source>
        <dbReference type="ARBA" id="ARBA00022777"/>
    </source>
</evidence>
<dbReference type="SMART" id="SM00388">
    <property type="entry name" value="HisKA"/>
    <property type="match status" value="1"/>
</dbReference>
<dbReference type="Pfam" id="PF13188">
    <property type="entry name" value="PAS_8"/>
    <property type="match status" value="1"/>
</dbReference>
<dbReference type="Gene3D" id="3.30.565.10">
    <property type="entry name" value="Histidine kinase-like ATPase, C-terminal domain"/>
    <property type="match status" value="1"/>
</dbReference>
<dbReference type="InterPro" id="IPR000014">
    <property type="entry name" value="PAS"/>
</dbReference>
<evidence type="ECO:0000256" key="1">
    <source>
        <dbReference type="ARBA" id="ARBA00000085"/>
    </source>
</evidence>
<dbReference type="NCBIfam" id="TIGR00229">
    <property type="entry name" value="sensory_box"/>
    <property type="match status" value="1"/>
</dbReference>
<dbReference type="PROSITE" id="PS50109">
    <property type="entry name" value="HIS_KIN"/>
    <property type="match status" value="1"/>
</dbReference>
<dbReference type="SMART" id="SM00387">
    <property type="entry name" value="HATPase_c"/>
    <property type="match status" value="1"/>
</dbReference>
<dbReference type="OrthoDB" id="9813903at2"/>
<keyword evidence="7" id="KW-0902">Two-component regulatory system</keyword>
<evidence type="ECO:0000256" key="4">
    <source>
        <dbReference type="ARBA" id="ARBA00022553"/>
    </source>
</evidence>
<dbReference type="SUPFAM" id="SSF55874">
    <property type="entry name" value="ATPase domain of HSP90 chaperone/DNA topoisomerase II/histidine kinase"/>
    <property type="match status" value="1"/>
</dbReference>
<accession>A0A4Z0C3F9</accession>
<comment type="catalytic activity">
    <reaction evidence="1">
        <text>ATP + protein L-histidine = ADP + protein N-phospho-L-histidine.</text>
        <dbReference type="EC" id="2.7.13.3"/>
    </reaction>
</comment>
<comment type="caution">
    <text evidence="11">The sequence shown here is derived from an EMBL/GenBank/DDBJ whole genome shotgun (WGS) entry which is preliminary data.</text>
</comment>
<dbReference type="Gene3D" id="3.30.450.20">
    <property type="entry name" value="PAS domain"/>
    <property type="match status" value="1"/>
</dbReference>
<organism evidence="11 12">
    <name type="scientific">Ramlibacter rhizophilus</name>
    <dbReference type="NCBI Taxonomy" id="1781167"/>
    <lineage>
        <taxon>Bacteria</taxon>
        <taxon>Pseudomonadati</taxon>
        <taxon>Pseudomonadota</taxon>
        <taxon>Betaproteobacteria</taxon>
        <taxon>Burkholderiales</taxon>
        <taxon>Comamonadaceae</taxon>
        <taxon>Ramlibacter</taxon>
    </lineage>
</organism>
<sequence length="634" mass="69275">MFATALHSAPATPAQQRVVAWVIGASLATFVLLAPFAQVKLPPVPPFISAYQFGLVLLDCIIASLLLGQQRVTKSRALLLLGCGYLFTLMLTVAHALTFPGLFAPTGLLGAGPHSTAWLYMVWHAAFPLFVVAYARAGSGVQATRRAWPWQLATVAAALAVTWLATAGQSLLPPIMAGHGYRTGYYGVVSLVWLTSLGALYVLWRKPARTILDAWLIAVMCVWLCEIGLAAVLNAGRFDLGFYAGRIYGLLAAGFLLVALLWQYGELFAREDAAREAALLRTEERYRKLFESIDQGFCVMELVYDPSGRAVDFIFREVNPAFEHHTGLRDVVGKSILALVPGHEPQWVEAFAQVVRTGQPVRLQRQAQALGRWFDVYAFRMDAQHCVAALFSDMTARVDADRERRGADQRKDEFLAVLAHELRNPMAPIRTSAALLERVSGDPARVAGAAAVIARQVAHMTRLVDDLLDVSRVTRGTLTLHPDRLDLRDVVKESAEQVRPLIDERRHRFDVELPTEAAMLVGDRARLVQVLANLIGNAARYTEPGGCVGIRLLRCTGTFSIEVSDTGVGIDPAFTPRLFELFSQADHARHAARAGLGIGLALARKLVELHRGTLTAYSEGPGKGSRFTVCLPAA</sequence>
<name>A0A4Z0C3F9_9BURK</name>
<dbReference type="CDD" id="cd00130">
    <property type="entry name" value="PAS"/>
    <property type="match status" value="1"/>
</dbReference>
<dbReference type="GO" id="GO:0000155">
    <property type="term" value="F:phosphorelay sensor kinase activity"/>
    <property type="evidence" value="ECO:0007669"/>
    <property type="project" value="InterPro"/>
</dbReference>
<feature type="transmembrane region" description="Helical" evidence="9">
    <location>
        <begin position="49"/>
        <end position="68"/>
    </location>
</feature>
<dbReference type="InterPro" id="IPR005467">
    <property type="entry name" value="His_kinase_dom"/>
</dbReference>
<dbReference type="CDD" id="cd00082">
    <property type="entry name" value="HisKA"/>
    <property type="match status" value="1"/>
</dbReference>
<dbReference type="Pfam" id="PF17158">
    <property type="entry name" value="MASE4"/>
    <property type="match status" value="1"/>
</dbReference>
<dbReference type="InterPro" id="IPR036890">
    <property type="entry name" value="HATPase_C_sf"/>
</dbReference>
<feature type="transmembrane region" description="Helical" evidence="9">
    <location>
        <begin position="247"/>
        <end position="265"/>
    </location>
</feature>
<dbReference type="PANTHER" id="PTHR43547">
    <property type="entry name" value="TWO-COMPONENT HISTIDINE KINASE"/>
    <property type="match status" value="1"/>
</dbReference>
<keyword evidence="5" id="KW-0808">Transferase</keyword>